<feature type="compositionally biased region" description="Polar residues" evidence="1">
    <location>
        <begin position="217"/>
        <end position="226"/>
    </location>
</feature>
<organism evidence="3 4">
    <name type="scientific">Phyllobacterium leguminum</name>
    <dbReference type="NCBI Taxonomy" id="314237"/>
    <lineage>
        <taxon>Bacteria</taxon>
        <taxon>Pseudomonadati</taxon>
        <taxon>Pseudomonadota</taxon>
        <taxon>Alphaproteobacteria</taxon>
        <taxon>Hyphomicrobiales</taxon>
        <taxon>Phyllobacteriaceae</taxon>
        <taxon>Phyllobacterium</taxon>
    </lineage>
</organism>
<feature type="compositionally biased region" description="Basic residues" evidence="1">
    <location>
        <begin position="231"/>
        <end position="248"/>
    </location>
</feature>
<protein>
    <submittedName>
        <fullName evidence="3">T5orf172 domain-containing protein</fullName>
    </submittedName>
</protein>
<dbReference type="RefSeq" id="WP_110749078.1">
    <property type="nucleotide sequence ID" value="NZ_QJTF01000003.1"/>
</dbReference>
<dbReference type="Proteomes" id="UP000247454">
    <property type="component" value="Unassembled WGS sequence"/>
</dbReference>
<reference evidence="3 4" key="1">
    <citation type="submission" date="2018-06" db="EMBL/GenBank/DDBJ databases">
        <title>Genomic Encyclopedia of Type Strains, Phase III (KMG-III): the genomes of soil and plant-associated and newly described type strains.</title>
        <authorList>
            <person name="Whitman W."/>
        </authorList>
    </citation>
    <scope>NUCLEOTIDE SEQUENCE [LARGE SCALE GENOMIC DNA]</scope>
    <source>
        <strain evidence="3 4">ORS 1419</strain>
    </source>
</reference>
<dbReference type="AlphaFoldDB" id="A0A318T422"/>
<sequence>MSGDAKYVYFIRPVGMSGPIKIGFSEIPHERLRVLMSWSPFPLEVIAQVNGNYELEQNLHSIFAPQHTHREWFEASAELLSGIEKLRAGAPLTEAFDLTRRNGHIRNVARKINPIMRERHRYLMKIHWTQKRMKRLGLANWSAPEKVHQIMNNWGGYKRIPMQPTDEELQIVTRYLNAPEQFSELPSWEAKVASECSPFLPCPKPPAYAVGKPDATSRASGTPFTYTPTRNPRRCRRPTQHTKPRSGRAKSDGLTPIVGRFRVSGIYVTGCKSRRAVTFFTISSRAAAHSPAPFRMDHSDCRASGAPTRLRIGQPTSAAAKRIPMSAEEAPVAPAIQIPCVSSGLSSSNLSLSHGARVRPIHGPDNSRGERACPHQDSTDPYQNRALA</sequence>
<accession>A0A318T422</accession>
<feature type="domain" description="Bacteriophage T5 Orf172 DNA-binding" evidence="2">
    <location>
        <begin position="14"/>
        <end position="86"/>
    </location>
</feature>
<dbReference type="OrthoDB" id="8201432at2"/>
<feature type="compositionally biased region" description="Basic and acidic residues" evidence="1">
    <location>
        <begin position="365"/>
        <end position="378"/>
    </location>
</feature>
<dbReference type="Pfam" id="PF13455">
    <property type="entry name" value="MUG113"/>
    <property type="match status" value="1"/>
</dbReference>
<dbReference type="InterPro" id="IPR018306">
    <property type="entry name" value="Phage_T5_Orf172_DNA-bd"/>
</dbReference>
<evidence type="ECO:0000256" key="1">
    <source>
        <dbReference type="SAM" id="MobiDB-lite"/>
    </source>
</evidence>
<name>A0A318T422_9HYPH</name>
<keyword evidence="4" id="KW-1185">Reference proteome</keyword>
<proteinExistence type="predicted"/>
<evidence type="ECO:0000313" key="3">
    <source>
        <dbReference type="EMBL" id="PYE89623.1"/>
    </source>
</evidence>
<evidence type="ECO:0000313" key="4">
    <source>
        <dbReference type="Proteomes" id="UP000247454"/>
    </source>
</evidence>
<dbReference type="SMART" id="SM00974">
    <property type="entry name" value="T5orf172"/>
    <property type="match status" value="1"/>
</dbReference>
<gene>
    <name evidence="3" type="ORF">C7477_103131</name>
</gene>
<comment type="caution">
    <text evidence="3">The sequence shown here is derived from an EMBL/GenBank/DDBJ whole genome shotgun (WGS) entry which is preliminary data.</text>
</comment>
<dbReference type="EMBL" id="QJTF01000003">
    <property type="protein sequence ID" value="PYE89623.1"/>
    <property type="molecule type" value="Genomic_DNA"/>
</dbReference>
<feature type="region of interest" description="Disordered" evidence="1">
    <location>
        <begin position="211"/>
        <end position="254"/>
    </location>
</feature>
<evidence type="ECO:0000259" key="2">
    <source>
        <dbReference type="SMART" id="SM00974"/>
    </source>
</evidence>
<feature type="region of interest" description="Disordered" evidence="1">
    <location>
        <begin position="355"/>
        <end position="388"/>
    </location>
</feature>